<feature type="transmembrane region" description="Helical" evidence="2">
    <location>
        <begin position="157"/>
        <end position="180"/>
    </location>
</feature>
<dbReference type="EMBL" id="LFZN01000040">
    <property type="protein sequence ID" value="KXT02586.1"/>
    <property type="molecule type" value="Genomic_DNA"/>
</dbReference>
<evidence type="ECO:0000256" key="1">
    <source>
        <dbReference type="SAM" id="MobiDB-lite"/>
    </source>
</evidence>
<name>A0A139HJN2_9PEZI</name>
<keyword evidence="2" id="KW-1133">Transmembrane helix</keyword>
<dbReference type="AlphaFoldDB" id="A0A139HJN2"/>
<evidence type="ECO:0000313" key="5">
    <source>
        <dbReference type="Proteomes" id="UP000070133"/>
    </source>
</evidence>
<dbReference type="InterPro" id="IPR049326">
    <property type="entry name" value="Rhodopsin_dom_fungi"/>
</dbReference>
<evidence type="ECO:0000256" key="2">
    <source>
        <dbReference type="SAM" id="Phobius"/>
    </source>
</evidence>
<dbReference type="EMBL" id="LFZN01000040">
    <property type="protein sequence ID" value="KXT02587.1"/>
    <property type="molecule type" value="Genomic_DNA"/>
</dbReference>
<keyword evidence="5" id="KW-1185">Reference proteome</keyword>
<evidence type="ECO:0000313" key="4">
    <source>
        <dbReference type="EMBL" id="KXT02587.1"/>
    </source>
</evidence>
<sequence length="522" mass="57347">MVAQRRCCLYTAEQCNREATGTALPRASPAHLRRHLKSLVRIRQAIPSTFTLCCQPRAVPSRTLDKVESSSPFLEQSIGRFQVPTVLHGRSSRVAVVNILTPFIKHPRPHRTNMPQREGYENAVTYTISLCLVFTICVGLVRAWIRRNAYGRDDIVIGLATLVSFGYTGASYAAVAAGLGKPWSRIKEDPDLAKLNEASIAGIILFLLALYLSKCAMVAFLSRITKTPEQIRLYHICNGFIGLIGLASIIIATASCHVSSASGYYWAFSDNADTCPSQNARWQAITGLDIFSEILLLLLPVHLVWNLQMRLSKKAMIIVAFWVRIPTLGFSIGRNYYTMRLRHQSSDNGLDSSLVIIWLDIELAYAIASSTLSALKTFTESFASGFGMGFTRGKGDDSYGMSNVSGSSGRSSARTEKSKSPTSSGARGSIGRYTERPKGVEDCVPPLPDVATDTGLRLRPETDISHIASVSANPQNCEIWRANSSVGSESSGDDNNLVIVRRSYEVHEHDRAPILPEREVRA</sequence>
<dbReference type="PANTHER" id="PTHR39614:SF2">
    <property type="entry name" value="INTEGRAL MEMBRANE PROTEIN"/>
    <property type="match status" value="1"/>
</dbReference>
<evidence type="ECO:0000259" key="3">
    <source>
        <dbReference type="Pfam" id="PF20684"/>
    </source>
</evidence>
<feature type="transmembrane region" description="Helical" evidence="2">
    <location>
        <begin position="280"/>
        <end position="303"/>
    </location>
</feature>
<comment type="caution">
    <text evidence="4">The sequence shown here is derived from an EMBL/GenBank/DDBJ whole genome shotgun (WGS) entry which is preliminary data.</text>
</comment>
<keyword evidence="2" id="KW-0472">Membrane</keyword>
<feature type="transmembrane region" description="Helical" evidence="2">
    <location>
        <begin position="123"/>
        <end position="145"/>
    </location>
</feature>
<dbReference type="Proteomes" id="UP000070133">
    <property type="component" value="Unassembled WGS sequence"/>
</dbReference>
<keyword evidence="2" id="KW-0812">Transmembrane</keyword>
<dbReference type="Pfam" id="PF20684">
    <property type="entry name" value="Fung_rhodopsin"/>
    <property type="match status" value="1"/>
</dbReference>
<accession>A0A139HJN2</accession>
<organism evidence="4 5">
    <name type="scientific">Pseudocercospora eumusae</name>
    <dbReference type="NCBI Taxonomy" id="321146"/>
    <lineage>
        <taxon>Eukaryota</taxon>
        <taxon>Fungi</taxon>
        <taxon>Dikarya</taxon>
        <taxon>Ascomycota</taxon>
        <taxon>Pezizomycotina</taxon>
        <taxon>Dothideomycetes</taxon>
        <taxon>Dothideomycetidae</taxon>
        <taxon>Mycosphaerellales</taxon>
        <taxon>Mycosphaerellaceae</taxon>
        <taxon>Pseudocercospora</taxon>
    </lineage>
</organism>
<protein>
    <recommendedName>
        <fullName evidence="3">Rhodopsin domain-containing protein</fullName>
    </recommendedName>
</protein>
<feature type="transmembrane region" description="Helical" evidence="2">
    <location>
        <begin position="233"/>
        <end position="260"/>
    </location>
</feature>
<feature type="domain" description="Rhodopsin" evidence="3">
    <location>
        <begin position="143"/>
        <end position="378"/>
    </location>
</feature>
<feature type="transmembrane region" description="Helical" evidence="2">
    <location>
        <begin position="200"/>
        <end position="221"/>
    </location>
</feature>
<feature type="compositionally biased region" description="Low complexity" evidence="1">
    <location>
        <begin position="401"/>
        <end position="412"/>
    </location>
</feature>
<dbReference type="OrthoDB" id="3918601at2759"/>
<feature type="region of interest" description="Disordered" evidence="1">
    <location>
        <begin position="401"/>
        <end position="448"/>
    </location>
</feature>
<gene>
    <name evidence="4" type="ORF">AC578_10676</name>
</gene>
<reference evidence="4 5" key="1">
    <citation type="submission" date="2015-07" db="EMBL/GenBank/DDBJ databases">
        <title>Comparative genomics of the Sigatoka disease complex on banana suggests a link between parallel evolutionary changes in Pseudocercospora fijiensis and Pseudocercospora eumusae and increased virulence on the banana host.</title>
        <authorList>
            <person name="Chang T.-C."/>
            <person name="Salvucci A."/>
            <person name="Crous P.W."/>
            <person name="Stergiopoulos I."/>
        </authorList>
    </citation>
    <scope>NUCLEOTIDE SEQUENCE [LARGE SCALE GENOMIC DNA]</scope>
    <source>
        <strain evidence="4 5">CBS 114824</strain>
    </source>
</reference>
<proteinExistence type="predicted"/>
<dbReference type="PANTHER" id="PTHR39614">
    <property type="entry name" value="INTEGRAL MEMBRANE PROTEIN"/>
    <property type="match status" value="1"/>
</dbReference>